<dbReference type="Gene3D" id="2.60.40.420">
    <property type="entry name" value="Cupredoxins - blue copper proteins"/>
    <property type="match status" value="1"/>
</dbReference>
<name>A0A4R0RSH5_9APHY</name>
<dbReference type="PANTHER" id="PTHR34883:SF4">
    <property type="entry name" value="CUPREDOXIN"/>
    <property type="match status" value="1"/>
</dbReference>
<reference evidence="3 4" key="1">
    <citation type="submission" date="2018-11" db="EMBL/GenBank/DDBJ databases">
        <title>Genome assembly of Steccherinum ochraceum LE-BIN_3174, the white-rot fungus of the Steccherinaceae family (The Residual Polyporoid clade, Polyporales, Basidiomycota).</title>
        <authorList>
            <person name="Fedorova T.V."/>
            <person name="Glazunova O.A."/>
            <person name="Landesman E.O."/>
            <person name="Moiseenko K.V."/>
            <person name="Psurtseva N.V."/>
            <person name="Savinova O.S."/>
            <person name="Shakhova N.V."/>
            <person name="Tyazhelova T.V."/>
            <person name="Vasina D.V."/>
        </authorList>
    </citation>
    <scope>NUCLEOTIDE SEQUENCE [LARGE SCALE GENOMIC DNA]</scope>
    <source>
        <strain evidence="3 4">LE-BIN_3174</strain>
    </source>
</reference>
<evidence type="ECO:0000256" key="2">
    <source>
        <dbReference type="SAM" id="SignalP"/>
    </source>
</evidence>
<dbReference type="PANTHER" id="PTHR34883">
    <property type="entry name" value="SERINE-RICH PROTEIN, PUTATIVE-RELATED-RELATED"/>
    <property type="match status" value="1"/>
</dbReference>
<dbReference type="Proteomes" id="UP000292702">
    <property type="component" value="Unassembled WGS sequence"/>
</dbReference>
<dbReference type="InterPro" id="IPR008972">
    <property type="entry name" value="Cupredoxin"/>
</dbReference>
<dbReference type="AlphaFoldDB" id="A0A4R0RSH5"/>
<protein>
    <submittedName>
        <fullName evidence="3">Uncharacterized protein</fullName>
    </submittedName>
</protein>
<dbReference type="InterPro" id="IPR052953">
    <property type="entry name" value="Ser-rich/MCO-related"/>
</dbReference>
<gene>
    <name evidence="3" type="ORF">EIP91_000989</name>
</gene>
<proteinExistence type="predicted"/>
<feature type="signal peptide" evidence="2">
    <location>
        <begin position="1"/>
        <end position="19"/>
    </location>
</feature>
<sequence length="206" mass="21086">MRAWTGIAAALAASVAVSAKNIVVTVGGNTTSNATAVFNPAQIFAELNDIVFFNFTEGNHTVTQSSFGNPCIFLDFTNSTQHGFDSGFRNAGNGSNVTIQSVPITPELLNQTIWFFDFNTCTEGGVGGININDSSTATLDGMVRNAIRLNGTNTTTSSSSTSGGSSTGAPSPTTSASGGSSGDAVGQHVSWAFMAVVPLFIAASIL</sequence>
<evidence type="ECO:0000313" key="3">
    <source>
        <dbReference type="EMBL" id="TCD66748.1"/>
    </source>
</evidence>
<evidence type="ECO:0000256" key="1">
    <source>
        <dbReference type="SAM" id="MobiDB-lite"/>
    </source>
</evidence>
<keyword evidence="4" id="KW-1185">Reference proteome</keyword>
<feature type="region of interest" description="Disordered" evidence="1">
    <location>
        <begin position="151"/>
        <end position="181"/>
    </location>
</feature>
<evidence type="ECO:0000313" key="4">
    <source>
        <dbReference type="Proteomes" id="UP000292702"/>
    </source>
</evidence>
<feature type="chain" id="PRO_5020484634" evidence="2">
    <location>
        <begin position="20"/>
        <end position="206"/>
    </location>
</feature>
<dbReference type="OrthoDB" id="2331100at2759"/>
<feature type="compositionally biased region" description="Low complexity" evidence="1">
    <location>
        <begin position="151"/>
        <end position="178"/>
    </location>
</feature>
<organism evidence="3 4">
    <name type="scientific">Steccherinum ochraceum</name>
    <dbReference type="NCBI Taxonomy" id="92696"/>
    <lineage>
        <taxon>Eukaryota</taxon>
        <taxon>Fungi</taxon>
        <taxon>Dikarya</taxon>
        <taxon>Basidiomycota</taxon>
        <taxon>Agaricomycotina</taxon>
        <taxon>Agaricomycetes</taxon>
        <taxon>Polyporales</taxon>
        <taxon>Steccherinaceae</taxon>
        <taxon>Steccherinum</taxon>
    </lineage>
</organism>
<comment type="caution">
    <text evidence="3">The sequence shown here is derived from an EMBL/GenBank/DDBJ whole genome shotgun (WGS) entry which is preliminary data.</text>
</comment>
<keyword evidence="2" id="KW-0732">Signal</keyword>
<accession>A0A4R0RSH5</accession>
<dbReference type="SUPFAM" id="SSF49503">
    <property type="entry name" value="Cupredoxins"/>
    <property type="match status" value="1"/>
</dbReference>
<dbReference type="EMBL" id="RWJN01000123">
    <property type="protein sequence ID" value="TCD66748.1"/>
    <property type="molecule type" value="Genomic_DNA"/>
</dbReference>